<feature type="domain" description="LamG-like jellyroll fold" evidence="3">
    <location>
        <begin position="286"/>
        <end position="422"/>
    </location>
</feature>
<dbReference type="InterPro" id="IPR013320">
    <property type="entry name" value="ConA-like_dom_sf"/>
</dbReference>
<dbReference type="Pfam" id="PF13385">
    <property type="entry name" value="Laminin_G_3"/>
    <property type="match status" value="2"/>
</dbReference>
<evidence type="ECO:0000259" key="3">
    <source>
        <dbReference type="SMART" id="SM00560"/>
    </source>
</evidence>
<sequence>MLNILHVSEMELENVAKKYDLENDSQTRRFCEFISIAANFASLKFAERLPNIPELIDSIKELIIEMVKEVKDFADTAAEFENIIQCYIRLVLSTKHNMKMMVPHLDEAKTHMKVTVDTLAPESSEPSVQRDKDDIQIALRGMSSSVRKLLELAQSSKEKSDKLDERIAAMKRNVQNKKLIMEGRIDFSESSPMLGLGLGIFAGSFKRIDKEKPTLFSSFKRQKIVTVNERGQNRKIQSPTLLSSTPYVEIFWPFDSDISDFYDVYNGESVNNITYTSPGYTDLSYTSFTFEVWINTATISISNNNLSDNAIIGQCDSLTADKCLSLALRNGRVLMSFYGNDLSGSTVLTVGRWYHIAYVYDYTVSNQIIYVNGVLDGSQISNPYLGTVGNLTIGTSMLLTSNNYFDGFIDQLYFVSRAKNATEILSDATLVVYYSFDGNPTSDSGPLYINGTSVNATYVSGRLGQALSFASNGYFRGTGFTQLGVSNQSFSIALWIKPTSLSGGTIAHVSGGINGTNWGMPFIGLTSLGRIVTQAWNGVAVGILGPSMSVNLWTHIVQTFSVTNGITMYINGAYYNSTKTFSYSASGKKDTIILANYISGASCSAGQVVAGQYYGAIDEFRLYSRELTTTDVYELANV</sequence>
<dbReference type="Proteomes" id="UP000677228">
    <property type="component" value="Unassembled WGS sequence"/>
</dbReference>
<proteinExistence type="predicted"/>
<dbReference type="EMBL" id="CAJOBA010002442">
    <property type="protein sequence ID" value="CAF3645077.1"/>
    <property type="molecule type" value="Genomic_DNA"/>
</dbReference>
<dbReference type="Proteomes" id="UP000682733">
    <property type="component" value="Unassembled WGS sequence"/>
</dbReference>
<dbReference type="SMART" id="SM00560">
    <property type="entry name" value="LamGL"/>
    <property type="match status" value="1"/>
</dbReference>
<reference evidence="4" key="1">
    <citation type="submission" date="2021-02" db="EMBL/GenBank/DDBJ databases">
        <authorList>
            <person name="Nowell W R."/>
        </authorList>
    </citation>
    <scope>NUCLEOTIDE SEQUENCE</scope>
</reference>
<evidence type="ECO:0000256" key="2">
    <source>
        <dbReference type="ARBA" id="ARBA00023157"/>
    </source>
</evidence>
<name>A0A8S2D7A0_9BILA</name>
<accession>A0A8S2D7A0</accession>
<organism evidence="4 6">
    <name type="scientific">Didymodactylos carnosus</name>
    <dbReference type="NCBI Taxonomy" id="1234261"/>
    <lineage>
        <taxon>Eukaryota</taxon>
        <taxon>Metazoa</taxon>
        <taxon>Spiralia</taxon>
        <taxon>Gnathifera</taxon>
        <taxon>Rotifera</taxon>
        <taxon>Eurotatoria</taxon>
        <taxon>Bdelloidea</taxon>
        <taxon>Philodinida</taxon>
        <taxon>Philodinidae</taxon>
        <taxon>Didymodactylos</taxon>
    </lineage>
</organism>
<dbReference type="AlphaFoldDB" id="A0A8S2D7A0"/>
<evidence type="ECO:0000313" key="4">
    <source>
        <dbReference type="EMBL" id="CAF0860146.1"/>
    </source>
</evidence>
<keyword evidence="1" id="KW-0732">Signal</keyword>
<evidence type="ECO:0000313" key="6">
    <source>
        <dbReference type="Proteomes" id="UP000677228"/>
    </source>
</evidence>
<dbReference type="SUPFAM" id="SSF49899">
    <property type="entry name" value="Concanavalin A-like lectins/glucanases"/>
    <property type="match status" value="2"/>
</dbReference>
<dbReference type="EMBL" id="CAJNOK010002441">
    <property type="protein sequence ID" value="CAF0860146.1"/>
    <property type="molecule type" value="Genomic_DNA"/>
</dbReference>
<dbReference type="Gene3D" id="2.60.120.200">
    <property type="match status" value="2"/>
</dbReference>
<dbReference type="InterPro" id="IPR006558">
    <property type="entry name" value="LamG-like"/>
</dbReference>
<comment type="caution">
    <text evidence="4">The sequence shown here is derived from an EMBL/GenBank/DDBJ whole genome shotgun (WGS) entry which is preliminary data.</text>
</comment>
<keyword evidence="2" id="KW-1015">Disulfide bond</keyword>
<protein>
    <recommendedName>
        <fullName evidence="3">LamG-like jellyroll fold domain-containing protein</fullName>
    </recommendedName>
</protein>
<evidence type="ECO:0000256" key="1">
    <source>
        <dbReference type="ARBA" id="ARBA00022729"/>
    </source>
</evidence>
<gene>
    <name evidence="4" type="ORF">OVA965_LOCUS7591</name>
    <name evidence="5" type="ORF">TMI583_LOCUS7588</name>
</gene>
<evidence type="ECO:0000313" key="5">
    <source>
        <dbReference type="EMBL" id="CAF3645077.1"/>
    </source>
</evidence>